<keyword evidence="1" id="KW-0812">Transmembrane</keyword>
<dbReference type="GeneTree" id="ENSGT00390000009386"/>
<organism evidence="2 3">
    <name type="scientific">Naja naja</name>
    <name type="common">Indian cobra</name>
    <dbReference type="NCBI Taxonomy" id="35670"/>
    <lineage>
        <taxon>Eukaryota</taxon>
        <taxon>Metazoa</taxon>
        <taxon>Chordata</taxon>
        <taxon>Craniata</taxon>
        <taxon>Vertebrata</taxon>
        <taxon>Euteleostomi</taxon>
        <taxon>Lepidosauria</taxon>
        <taxon>Squamata</taxon>
        <taxon>Bifurcata</taxon>
        <taxon>Unidentata</taxon>
        <taxon>Episquamata</taxon>
        <taxon>Toxicofera</taxon>
        <taxon>Serpentes</taxon>
        <taxon>Colubroidea</taxon>
        <taxon>Elapidae</taxon>
        <taxon>Elapinae</taxon>
        <taxon>Naja</taxon>
    </lineage>
</organism>
<dbReference type="Ensembl" id="ENSNNAT00000011037.1">
    <property type="protein sequence ID" value="ENSNNAP00000010550.1"/>
    <property type="gene ID" value="ENSNNAG00000007039.1"/>
</dbReference>
<name>A0A8C6X881_NAJNA</name>
<evidence type="ECO:0000313" key="3">
    <source>
        <dbReference type="Proteomes" id="UP000694559"/>
    </source>
</evidence>
<dbReference type="PANTHER" id="PTHR34262">
    <property type="entry name" value="TRANSMEMBRANE PROTEIN 220"/>
    <property type="match status" value="1"/>
</dbReference>
<gene>
    <name evidence="2" type="primary">TMEM220</name>
</gene>
<evidence type="ECO:0000256" key="1">
    <source>
        <dbReference type="SAM" id="Phobius"/>
    </source>
</evidence>
<dbReference type="AlphaFoldDB" id="A0A8C6X881"/>
<feature type="transmembrane region" description="Helical" evidence="1">
    <location>
        <begin position="147"/>
        <end position="169"/>
    </location>
</feature>
<dbReference type="OrthoDB" id="9924288at2759"/>
<keyword evidence="3" id="KW-1185">Reference proteome</keyword>
<evidence type="ECO:0000313" key="2">
    <source>
        <dbReference type="Ensembl" id="ENSNNAP00000010550.1"/>
    </source>
</evidence>
<sequence length="185" mass="21289">MLAYISIIFRCFNQHTQNQLKSIISDILFCPSFSFWNKETYHMLISFLEISYYMLICYLYLMWPCANSIVICTNNSPHFPDNIVWRSISDLHSAACVVGSAVLGYSLVTTAQNNILHEEEGRELFGLVIVTAWMSLCRNSAKNSLGGFHLVMAIFLCLSPFVMWLYIYVNTEMRVSWPSHCKTVI</sequence>
<dbReference type="Proteomes" id="UP000694559">
    <property type="component" value="Unplaced"/>
</dbReference>
<dbReference type="PANTHER" id="PTHR34262:SF1">
    <property type="entry name" value="TRANSMEMBRANE PROTEIN 220"/>
    <property type="match status" value="1"/>
</dbReference>
<reference evidence="2" key="2">
    <citation type="submission" date="2025-09" db="UniProtKB">
        <authorList>
            <consortium name="Ensembl"/>
        </authorList>
    </citation>
    <scope>IDENTIFICATION</scope>
</reference>
<keyword evidence="1" id="KW-1133">Transmembrane helix</keyword>
<accession>A0A8C6X881</accession>
<dbReference type="InterPro" id="IPR029377">
    <property type="entry name" value="TMEM220"/>
</dbReference>
<dbReference type="Pfam" id="PF15071">
    <property type="entry name" value="TMEM220"/>
    <property type="match status" value="1"/>
</dbReference>
<feature type="transmembrane region" description="Helical" evidence="1">
    <location>
        <begin position="52"/>
        <end position="71"/>
    </location>
</feature>
<protein>
    <submittedName>
        <fullName evidence="2">Transmembrane protein 220</fullName>
    </submittedName>
</protein>
<reference evidence="2" key="1">
    <citation type="submission" date="2025-08" db="UniProtKB">
        <authorList>
            <consortium name="Ensembl"/>
        </authorList>
    </citation>
    <scope>IDENTIFICATION</scope>
</reference>
<keyword evidence="1" id="KW-0472">Membrane</keyword>
<proteinExistence type="predicted"/>